<keyword evidence="2" id="KW-1185">Reference proteome</keyword>
<name>A0ABT5WD43_9GAMM</name>
<reference evidence="1" key="1">
    <citation type="submission" date="2023-01" db="EMBL/GenBank/DDBJ databases">
        <title>Psychroserpens sp. MSW6 and Marinomonas sp. RSW2, isolated from seawater.</title>
        <authorList>
            <person name="Kristyanto S."/>
            <person name="Jung J."/>
            <person name="Kim J.M."/>
            <person name="Jeon C.O."/>
        </authorList>
    </citation>
    <scope>NUCLEOTIDE SEQUENCE</scope>
    <source>
        <strain evidence="1">RSW2</strain>
    </source>
</reference>
<comment type="caution">
    <text evidence="1">The sequence shown here is derived from an EMBL/GenBank/DDBJ whole genome shotgun (WGS) entry which is preliminary data.</text>
</comment>
<evidence type="ECO:0000313" key="1">
    <source>
        <dbReference type="EMBL" id="MDE8602708.1"/>
    </source>
</evidence>
<proteinExistence type="predicted"/>
<accession>A0ABT5WD43</accession>
<evidence type="ECO:0000313" key="2">
    <source>
        <dbReference type="Proteomes" id="UP001139522"/>
    </source>
</evidence>
<dbReference type="Proteomes" id="UP001139522">
    <property type="component" value="Unassembled WGS sequence"/>
</dbReference>
<dbReference type="RefSeq" id="WP_275564994.1">
    <property type="nucleotide sequence ID" value="NZ_JAMZEG020000002.1"/>
</dbReference>
<dbReference type="EMBL" id="JAMZEG020000002">
    <property type="protein sequence ID" value="MDE8602708.1"/>
    <property type="molecule type" value="Genomic_DNA"/>
</dbReference>
<evidence type="ECO:0008006" key="3">
    <source>
        <dbReference type="Google" id="ProtNLM"/>
    </source>
</evidence>
<dbReference type="PROSITE" id="PS51257">
    <property type="entry name" value="PROKAR_LIPOPROTEIN"/>
    <property type="match status" value="1"/>
</dbReference>
<gene>
    <name evidence="1" type="ORF">M3I01_007190</name>
</gene>
<sequence length="192" mass="21915">MKFYLMVFILLSTTACSNLKRPNPGPFVGYELVEMGLNEFDEFAGEVGYNFDSVNQVRLVRMDVNLKERHLKSDEASAVTGSGVTGSFEGWEISYDRYLFDGNFFVSLNAGEYEFDYYHKNLNEMSENKSITLGAGLGYTDSNFLDVEGLYLRFSYPIRFLVDKVDEKQLGSATVNELKTLDNVWFFLGYAF</sequence>
<organism evidence="1 2">
    <name type="scientific">Marinomonas maritima</name>
    <dbReference type="NCBI Taxonomy" id="2940935"/>
    <lineage>
        <taxon>Bacteria</taxon>
        <taxon>Pseudomonadati</taxon>
        <taxon>Pseudomonadota</taxon>
        <taxon>Gammaproteobacteria</taxon>
        <taxon>Oceanospirillales</taxon>
        <taxon>Oceanospirillaceae</taxon>
        <taxon>Marinomonas</taxon>
    </lineage>
</organism>
<protein>
    <recommendedName>
        <fullName evidence="3">Outer membrane protein beta-barrel domain-containing protein</fullName>
    </recommendedName>
</protein>